<evidence type="ECO:0000256" key="1">
    <source>
        <dbReference type="SAM" id="MobiDB-lite"/>
    </source>
</evidence>
<dbReference type="AlphaFoldDB" id="A0A5B7CUY7"/>
<dbReference type="Proteomes" id="UP000324222">
    <property type="component" value="Unassembled WGS sequence"/>
</dbReference>
<reference evidence="2 3" key="1">
    <citation type="submission" date="2019-05" db="EMBL/GenBank/DDBJ databases">
        <title>Another draft genome of Portunus trituberculatus and its Hox gene families provides insights of decapod evolution.</title>
        <authorList>
            <person name="Jeong J.-H."/>
            <person name="Song I."/>
            <person name="Kim S."/>
            <person name="Choi T."/>
            <person name="Kim D."/>
            <person name="Ryu S."/>
            <person name="Kim W."/>
        </authorList>
    </citation>
    <scope>NUCLEOTIDE SEQUENCE [LARGE SCALE GENOMIC DNA]</scope>
    <source>
        <tissue evidence="2">Muscle</tissue>
    </source>
</reference>
<accession>A0A5B7CUY7</accession>
<protein>
    <submittedName>
        <fullName evidence="2">Uncharacterized protein</fullName>
    </submittedName>
</protein>
<name>A0A5B7CUY7_PORTR</name>
<sequence>MVYTPIPTSACPVPSAPTHRLAPRHTAPPRLSRSPRHVKLFGVTCVLHQHFLTQRWPREKTIRAYFVS</sequence>
<organism evidence="2 3">
    <name type="scientific">Portunus trituberculatus</name>
    <name type="common">Swimming crab</name>
    <name type="synonym">Neptunus trituberculatus</name>
    <dbReference type="NCBI Taxonomy" id="210409"/>
    <lineage>
        <taxon>Eukaryota</taxon>
        <taxon>Metazoa</taxon>
        <taxon>Ecdysozoa</taxon>
        <taxon>Arthropoda</taxon>
        <taxon>Crustacea</taxon>
        <taxon>Multicrustacea</taxon>
        <taxon>Malacostraca</taxon>
        <taxon>Eumalacostraca</taxon>
        <taxon>Eucarida</taxon>
        <taxon>Decapoda</taxon>
        <taxon>Pleocyemata</taxon>
        <taxon>Brachyura</taxon>
        <taxon>Eubrachyura</taxon>
        <taxon>Portunoidea</taxon>
        <taxon>Portunidae</taxon>
        <taxon>Portuninae</taxon>
        <taxon>Portunus</taxon>
    </lineage>
</organism>
<gene>
    <name evidence="2" type="ORF">E2C01_005223</name>
</gene>
<feature type="region of interest" description="Disordered" evidence="1">
    <location>
        <begin position="14"/>
        <end position="33"/>
    </location>
</feature>
<dbReference type="EMBL" id="VSRR010000220">
    <property type="protein sequence ID" value="MPC12524.1"/>
    <property type="molecule type" value="Genomic_DNA"/>
</dbReference>
<evidence type="ECO:0000313" key="3">
    <source>
        <dbReference type="Proteomes" id="UP000324222"/>
    </source>
</evidence>
<keyword evidence="3" id="KW-1185">Reference proteome</keyword>
<comment type="caution">
    <text evidence="2">The sequence shown here is derived from an EMBL/GenBank/DDBJ whole genome shotgun (WGS) entry which is preliminary data.</text>
</comment>
<evidence type="ECO:0000313" key="2">
    <source>
        <dbReference type="EMBL" id="MPC12524.1"/>
    </source>
</evidence>
<proteinExistence type="predicted"/>